<evidence type="ECO:0000313" key="3">
    <source>
        <dbReference type="Proteomes" id="UP000288805"/>
    </source>
</evidence>
<evidence type="ECO:0000256" key="1">
    <source>
        <dbReference type="SAM" id="MobiDB-lite"/>
    </source>
</evidence>
<gene>
    <name evidence="2" type="ORF">CK203_066624</name>
</gene>
<feature type="region of interest" description="Disordered" evidence="1">
    <location>
        <begin position="121"/>
        <end position="151"/>
    </location>
</feature>
<evidence type="ECO:0000313" key="2">
    <source>
        <dbReference type="EMBL" id="RVW51788.1"/>
    </source>
</evidence>
<name>A0A438EVQ2_VITVI</name>
<organism evidence="2 3">
    <name type="scientific">Vitis vinifera</name>
    <name type="common">Grape</name>
    <dbReference type="NCBI Taxonomy" id="29760"/>
    <lineage>
        <taxon>Eukaryota</taxon>
        <taxon>Viridiplantae</taxon>
        <taxon>Streptophyta</taxon>
        <taxon>Embryophyta</taxon>
        <taxon>Tracheophyta</taxon>
        <taxon>Spermatophyta</taxon>
        <taxon>Magnoliopsida</taxon>
        <taxon>eudicotyledons</taxon>
        <taxon>Gunneridae</taxon>
        <taxon>Pentapetalae</taxon>
        <taxon>rosids</taxon>
        <taxon>Vitales</taxon>
        <taxon>Vitaceae</taxon>
        <taxon>Viteae</taxon>
        <taxon>Vitis</taxon>
    </lineage>
</organism>
<sequence>MVKPVLELLANTCMGLIQRSDGSTALIFMFTEGATWFQMSLNNSKSKFRPFAVPFLCVKLLTENIQLILEAVRTSTVVEVQGDKLRKRGDWMKWIMPPSVQFSPLSSPQSIGNVHVEAFSSRSSSGDLNSQSKPYSSEGPSQVGVQGGPDRSNSAKNFNLSAVFLFNLRGQVTSNFRRETNLMKSDGRKGLVGVYLRPGKKRRVDLLDAAACATTKTFRQSGSWTVEQTAQAGHTRVVRASFRMKTGTHLPSAQMWWLFVELENANGKYNFTFCEGLICWECNVDGSPSVLHPSENGLAGNHRKPYLVMSRKM</sequence>
<accession>A0A438EVQ2</accession>
<reference evidence="2 3" key="1">
    <citation type="journal article" date="2018" name="PLoS Genet.">
        <title>Population sequencing reveals clonal diversity and ancestral inbreeding in the grapevine cultivar Chardonnay.</title>
        <authorList>
            <person name="Roach M.J."/>
            <person name="Johnson D.L."/>
            <person name="Bohlmann J."/>
            <person name="van Vuuren H.J."/>
            <person name="Jones S.J."/>
            <person name="Pretorius I.S."/>
            <person name="Schmidt S.A."/>
            <person name="Borneman A.R."/>
        </authorList>
    </citation>
    <scope>NUCLEOTIDE SEQUENCE [LARGE SCALE GENOMIC DNA]</scope>
    <source>
        <strain evidence="3">cv. Chardonnay</strain>
        <tissue evidence="2">Leaf</tissue>
    </source>
</reference>
<protein>
    <submittedName>
        <fullName evidence="2">Uncharacterized protein</fullName>
    </submittedName>
</protein>
<dbReference type="EMBL" id="QGNW01001179">
    <property type="protein sequence ID" value="RVW51788.1"/>
    <property type="molecule type" value="Genomic_DNA"/>
</dbReference>
<comment type="caution">
    <text evidence="2">The sequence shown here is derived from an EMBL/GenBank/DDBJ whole genome shotgun (WGS) entry which is preliminary data.</text>
</comment>
<feature type="compositionally biased region" description="Polar residues" evidence="1">
    <location>
        <begin position="121"/>
        <end position="144"/>
    </location>
</feature>
<dbReference type="AlphaFoldDB" id="A0A438EVQ2"/>
<proteinExistence type="predicted"/>
<dbReference type="Proteomes" id="UP000288805">
    <property type="component" value="Unassembled WGS sequence"/>
</dbReference>